<dbReference type="HOGENOM" id="CLU_2332579_0_0_0"/>
<accession>C1DUN4</accession>
<reference evidence="1 2" key="1">
    <citation type="journal article" date="2009" name="J. Bacteriol.">
        <title>Complete and draft genome sequences of six members of the Aquificales.</title>
        <authorList>
            <person name="Reysenbach A.L."/>
            <person name="Hamamura N."/>
            <person name="Podar M."/>
            <person name="Griffiths E."/>
            <person name="Ferreira S."/>
            <person name="Hochstein R."/>
            <person name="Heidelberg J."/>
            <person name="Johnson J."/>
            <person name="Mead D."/>
            <person name="Pohorille A."/>
            <person name="Sarmiento M."/>
            <person name="Schweighofer K."/>
            <person name="Seshadri R."/>
            <person name="Voytek M.A."/>
        </authorList>
    </citation>
    <scope>NUCLEOTIDE SEQUENCE [LARGE SCALE GENOMIC DNA]</scope>
    <source>
        <strain evidence="2">Az-Fu1 / DSM 15241 / OCM 825</strain>
    </source>
</reference>
<protein>
    <submittedName>
        <fullName evidence="1">Uncharacterized protein</fullName>
    </submittedName>
</protein>
<evidence type="ECO:0000313" key="2">
    <source>
        <dbReference type="Proteomes" id="UP000001369"/>
    </source>
</evidence>
<dbReference type="STRING" id="204536.SULAZ_0842"/>
<dbReference type="RefSeq" id="WP_012674088.1">
    <property type="nucleotide sequence ID" value="NC_012438.1"/>
</dbReference>
<dbReference type="Proteomes" id="UP000001369">
    <property type="component" value="Chromosome"/>
</dbReference>
<name>C1DUN4_SULAA</name>
<dbReference type="AlphaFoldDB" id="C1DUN4"/>
<gene>
    <name evidence="1" type="ordered locus">SULAZ_0842</name>
</gene>
<sequence length="98" mass="11030">MIVKVDSSTTALKNIDSGTYKIEGTGYLECRITFISNGSYKVVIKTLDENQTTITGKGISRINLYTDIFTIHVLETTDKLNIIVNNIKDYFFDILSLN</sequence>
<proteinExistence type="predicted"/>
<keyword evidence="2" id="KW-1185">Reference proteome</keyword>
<organism evidence="1 2">
    <name type="scientific">Sulfurihydrogenibium azorense (strain DSM 15241 / OCM 825 / Az-Fu1)</name>
    <dbReference type="NCBI Taxonomy" id="204536"/>
    <lineage>
        <taxon>Bacteria</taxon>
        <taxon>Pseudomonadati</taxon>
        <taxon>Aquificota</taxon>
        <taxon>Aquificia</taxon>
        <taxon>Aquificales</taxon>
        <taxon>Hydrogenothermaceae</taxon>
        <taxon>Sulfurihydrogenibium</taxon>
    </lineage>
</organism>
<dbReference type="EMBL" id="CP001229">
    <property type="protein sequence ID" value="ACN98767.1"/>
    <property type="molecule type" value="Genomic_DNA"/>
</dbReference>
<dbReference type="KEGG" id="saf:SULAZ_0842"/>
<evidence type="ECO:0000313" key="1">
    <source>
        <dbReference type="EMBL" id="ACN98767.1"/>
    </source>
</evidence>